<dbReference type="InterPro" id="IPR036034">
    <property type="entry name" value="PDZ_sf"/>
</dbReference>
<dbReference type="STRING" id="65357.A0A024FY49"/>
<comment type="caution">
    <text evidence="1">The sequence shown here is derived from an EMBL/GenBank/DDBJ whole genome shotgun (WGS) entry which is preliminary data.</text>
</comment>
<name>A0A024FY49_9STRA</name>
<organism evidence="1 2">
    <name type="scientific">Albugo candida</name>
    <dbReference type="NCBI Taxonomy" id="65357"/>
    <lineage>
        <taxon>Eukaryota</taxon>
        <taxon>Sar</taxon>
        <taxon>Stramenopiles</taxon>
        <taxon>Oomycota</taxon>
        <taxon>Peronosporomycetes</taxon>
        <taxon>Albuginales</taxon>
        <taxon>Albuginaceae</taxon>
        <taxon>Albugo</taxon>
    </lineage>
</organism>
<accession>A0A024FY49</accession>
<dbReference type="EMBL" id="CAIX01000001">
    <property type="protein sequence ID" value="CCI39242.1"/>
    <property type="molecule type" value="Genomic_DNA"/>
</dbReference>
<dbReference type="Pfam" id="PF12796">
    <property type="entry name" value="Ank_2"/>
    <property type="match status" value="1"/>
</dbReference>
<dbReference type="SUPFAM" id="SSF50156">
    <property type="entry name" value="PDZ domain-like"/>
    <property type="match status" value="1"/>
</dbReference>
<dbReference type="Proteomes" id="UP000053237">
    <property type="component" value="Unassembled WGS sequence"/>
</dbReference>
<dbReference type="InterPro" id="IPR002110">
    <property type="entry name" value="Ankyrin_rpt"/>
</dbReference>
<evidence type="ECO:0000313" key="2">
    <source>
        <dbReference type="Proteomes" id="UP000053237"/>
    </source>
</evidence>
<dbReference type="InterPro" id="IPR036770">
    <property type="entry name" value="Ankyrin_rpt-contain_sf"/>
</dbReference>
<dbReference type="SUPFAM" id="SSF48403">
    <property type="entry name" value="Ankyrin repeat"/>
    <property type="match status" value="1"/>
</dbReference>
<evidence type="ECO:0000313" key="1">
    <source>
        <dbReference type="EMBL" id="CCI39242.1"/>
    </source>
</evidence>
<protein>
    <submittedName>
        <fullName evidence="1">Uncharacterized protein</fullName>
    </submittedName>
</protein>
<dbReference type="Gene3D" id="1.25.40.20">
    <property type="entry name" value="Ankyrin repeat-containing domain"/>
    <property type="match status" value="1"/>
</dbReference>
<dbReference type="AlphaFoldDB" id="A0A024FY49"/>
<sequence length="490" mass="55255">MPLLSAERAETHQSKKIAVPMPDIRNQLIRRNRKMKHLVEAVLLKTLLHAIKRGSIEGIRVAIERGVLIDYVDGKSRNLIMFATKVDTDVRLQVIIILADAGCNINHLDAYGWNCLHHACACGALDVAHELVRRGVCIAHNPYGYGPEDFIVPKVSKASSLLQHTEQLTHEENVRSSWNYFHNECRSLGYALHADNRCDFRKPLKVSFQAPETHSLQDRIRIIDLSSKVPPWSQVLKTILVPPGSVGTITLDHETLSQESQFRILYERYDAEENNKEEKSSSSDLMITNLNTGNSCSMELVNEVAVANLDRIRPFRVPRQRKFANKAEDLEHIDEESFRTIAMELWGARFSSTSRLPDINSILKPYKIMAMVTVDVAHSTGSKSNEYEVVIQQVGKIGLHLEPVSEGFRRVTRLIVRHSSSQAVSVSPGDYLIGINSANIEHAGVKHAIWQLKEADRPLTLRFRRGNAEKRPSLFSIRTTSTNVPMTVIV</sequence>
<keyword evidence="2" id="KW-1185">Reference proteome</keyword>
<gene>
    <name evidence="1" type="ORF">BN9_000250</name>
</gene>
<proteinExistence type="predicted"/>
<dbReference type="SMART" id="SM00248">
    <property type="entry name" value="ANK"/>
    <property type="match status" value="3"/>
</dbReference>
<reference evidence="1 2" key="1">
    <citation type="submission" date="2012-05" db="EMBL/GenBank/DDBJ databases">
        <title>Recombination and specialization in a pathogen metapopulation.</title>
        <authorList>
            <person name="Gardiner A."/>
            <person name="Kemen E."/>
            <person name="Schultz-Larsen T."/>
            <person name="MacLean D."/>
            <person name="Van Oosterhout C."/>
            <person name="Jones J.D.G."/>
        </authorList>
    </citation>
    <scope>NUCLEOTIDE SEQUENCE [LARGE SCALE GENOMIC DNA]</scope>
    <source>
        <strain evidence="1 2">Ac Nc2</strain>
    </source>
</reference>
<dbReference type="InParanoid" id="A0A024FY49"/>
<dbReference type="OrthoDB" id="2157354at2759"/>